<evidence type="ECO:0000313" key="1">
    <source>
        <dbReference type="EMBL" id="KAK0039497.1"/>
    </source>
</evidence>
<accession>A0AAD8ET87</accession>
<reference evidence="1" key="1">
    <citation type="journal article" date="2023" name="PLoS Negl. Trop. Dis.">
        <title>A genome sequence for Biomphalaria pfeifferi, the major vector snail for the human-infecting parasite Schistosoma mansoni.</title>
        <authorList>
            <person name="Bu L."/>
            <person name="Lu L."/>
            <person name="Laidemitt M.R."/>
            <person name="Zhang S.M."/>
            <person name="Mutuku M."/>
            <person name="Mkoji G."/>
            <person name="Steinauer M."/>
            <person name="Loker E.S."/>
        </authorList>
    </citation>
    <scope>NUCLEOTIDE SEQUENCE</scope>
    <source>
        <strain evidence="1">KasaAsao</strain>
    </source>
</reference>
<keyword evidence="2" id="KW-1185">Reference proteome</keyword>
<dbReference type="Proteomes" id="UP001233172">
    <property type="component" value="Unassembled WGS sequence"/>
</dbReference>
<dbReference type="EMBL" id="JASAOG010000445">
    <property type="protein sequence ID" value="KAK0039497.1"/>
    <property type="molecule type" value="Genomic_DNA"/>
</dbReference>
<reference evidence="1" key="2">
    <citation type="submission" date="2023-04" db="EMBL/GenBank/DDBJ databases">
        <authorList>
            <person name="Bu L."/>
            <person name="Lu L."/>
            <person name="Laidemitt M.R."/>
            <person name="Zhang S.M."/>
            <person name="Mutuku M."/>
            <person name="Mkoji G."/>
            <person name="Steinauer M."/>
            <person name="Loker E.S."/>
        </authorList>
    </citation>
    <scope>NUCLEOTIDE SEQUENCE</scope>
    <source>
        <strain evidence="1">KasaAsao</strain>
        <tissue evidence="1">Whole Snail</tissue>
    </source>
</reference>
<sequence>MGFDSARLCERYVIAKGDPGQIFEVAMRGWVEALAQRDGWADEGPPPEGLHVRRIGGARLRSAFLPKDNLFAAEFEDAHEAWLLVLAQDKLGRLRCGWERLRGSDRSAPREWLRMTQGVELEPDTGEQGLPDFLGFAALAVAPGVTIRTEVVVAPTSLEAAEHWKAVAKRQAPLLRAQRQALSRRQDSNADAGPENLLPDSLAGLELWAASRADQLLILPRALAEAKRATVSNVRLVYDALSMLADTYVATKLCQLPRDALMRRCRELGLSIGRSVDPSRAGSEGDEYFVTYKGRRRFLESHVGRGTSRDPRYTVRIYFFYDEEDHVVVVGWLPTHLSCSLT</sequence>
<evidence type="ECO:0000313" key="2">
    <source>
        <dbReference type="Proteomes" id="UP001233172"/>
    </source>
</evidence>
<organism evidence="1 2">
    <name type="scientific">Biomphalaria pfeifferi</name>
    <name type="common">Bloodfluke planorb</name>
    <name type="synonym">Freshwater snail</name>
    <dbReference type="NCBI Taxonomy" id="112525"/>
    <lineage>
        <taxon>Eukaryota</taxon>
        <taxon>Metazoa</taxon>
        <taxon>Spiralia</taxon>
        <taxon>Lophotrochozoa</taxon>
        <taxon>Mollusca</taxon>
        <taxon>Gastropoda</taxon>
        <taxon>Heterobranchia</taxon>
        <taxon>Euthyneura</taxon>
        <taxon>Panpulmonata</taxon>
        <taxon>Hygrophila</taxon>
        <taxon>Lymnaeoidea</taxon>
        <taxon>Planorbidae</taxon>
        <taxon>Biomphalaria</taxon>
    </lineage>
</organism>
<comment type="caution">
    <text evidence="1">The sequence shown here is derived from an EMBL/GenBank/DDBJ whole genome shotgun (WGS) entry which is preliminary data.</text>
</comment>
<proteinExistence type="predicted"/>
<gene>
    <name evidence="1" type="ORF">Bpfe_031084</name>
</gene>
<name>A0AAD8ET87_BIOPF</name>
<dbReference type="AlphaFoldDB" id="A0AAD8ET87"/>
<protein>
    <submittedName>
        <fullName evidence="1">Uncharacterized protein</fullName>
    </submittedName>
</protein>